<sequence>MVFIYNERLHIEYVIYYYTFNIMIKMAVSKLKSSASAF</sequence>
<accession>X5GIW5</accession>
<organism evidence="1 2">
    <name type="scientific">Ehrlichia japonica</name>
    <dbReference type="NCBI Taxonomy" id="391036"/>
    <lineage>
        <taxon>Bacteria</taxon>
        <taxon>Pseudomonadati</taxon>
        <taxon>Pseudomonadota</taxon>
        <taxon>Alphaproteobacteria</taxon>
        <taxon>Rickettsiales</taxon>
        <taxon>Anaplasmataceae</taxon>
        <taxon>Ehrlichia</taxon>
    </lineage>
</organism>
<dbReference type="AlphaFoldDB" id="X5GIW5"/>
<evidence type="ECO:0000313" key="2">
    <source>
        <dbReference type="Proteomes" id="UP000023762"/>
    </source>
</evidence>
<protein>
    <submittedName>
        <fullName evidence="1">Uncharacterized protein</fullName>
    </submittedName>
</protein>
<keyword evidence="2" id="KW-1185">Reference proteome</keyword>
<proteinExistence type="predicted"/>
<dbReference type="EMBL" id="CP007474">
    <property type="protein sequence ID" value="AHX04388.1"/>
    <property type="molecule type" value="Genomic_DNA"/>
</dbReference>
<gene>
    <name evidence="1" type="ORF">EHF_0181</name>
</gene>
<dbReference type="Proteomes" id="UP000023762">
    <property type="component" value="Chromosome"/>
</dbReference>
<dbReference type="STRING" id="391036.EHF_0181"/>
<dbReference type="KEGG" id="ehh:EHF_0181"/>
<name>X5GIW5_9RICK</name>
<reference evidence="1 2" key="1">
    <citation type="submission" date="2014-03" db="EMBL/GenBank/DDBJ databases">
        <title>Sequencing and Comparison of Genomes and Transcriptome Profiles of Human Ehrlichiosis Agents.</title>
        <authorList>
            <person name="Lin M."/>
            <person name="Daugherty S.C."/>
            <person name="Nagaraj S."/>
            <person name="Cheng Z."/>
            <person name="Xiong Q."/>
            <person name="Lin F.-Y."/>
            <person name="Sengamalay N."/>
            <person name="Ott S."/>
            <person name="Godinez A."/>
            <person name="Tallon L.J."/>
            <person name="Sadzewicz L."/>
            <person name="Fraser C.M."/>
            <person name="Dunning Hotopp J.C."/>
            <person name="Rikihisa Y."/>
        </authorList>
    </citation>
    <scope>NUCLEOTIDE SEQUENCE [LARGE SCALE GENOMIC DNA]</scope>
    <source>
        <strain evidence="1 2">HF</strain>
    </source>
</reference>
<dbReference type="HOGENOM" id="CLU_3327416_0_0_5"/>
<evidence type="ECO:0000313" key="1">
    <source>
        <dbReference type="EMBL" id="AHX04388.1"/>
    </source>
</evidence>